<dbReference type="RefSeq" id="WP_120682989.1">
    <property type="nucleotide sequence ID" value="NZ_RBAL01000016.1"/>
</dbReference>
<feature type="region of interest" description="Disordered" evidence="5">
    <location>
        <begin position="233"/>
        <end position="253"/>
    </location>
</feature>
<reference evidence="7 8" key="1">
    <citation type="journal article" date="2014" name="Int. J. Syst. Evol. Microbiol.">
        <title>Streptomyces hoynatensis sp. nov., isolated from deep marine sediment.</title>
        <authorList>
            <person name="Veyisoglu A."/>
            <person name="Sahin N."/>
        </authorList>
    </citation>
    <scope>NUCLEOTIDE SEQUENCE [LARGE SCALE GENOMIC DNA]</scope>
    <source>
        <strain evidence="7 8">KCTC 29097</strain>
    </source>
</reference>
<dbReference type="GO" id="GO:0005886">
    <property type="term" value="C:plasma membrane"/>
    <property type="evidence" value="ECO:0007669"/>
    <property type="project" value="UniProtKB-SubCell"/>
</dbReference>
<protein>
    <recommendedName>
        <fullName evidence="4">Signal peptidase I</fullName>
        <ecNumber evidence="4">3.4.21.89</ecNumber>
    </recommendedName>
</protein>
<feature type="transmembrane region" description="Helical" evidence="4">
    <location>
        <begin position="12"/>
        <end position="38"/>
    </location>
</feature>
<feature type="active site" evidence="3">
    <location>
        <position position="47"/>
    </location>
</feature>
<name>A0A3A9YRQ4_9ACTN</name>
<feature type="active site" evidence="3">
    <location>
        <position position="88"/>
    </location>
</feature>
<dbReference type="Proteomes" id="UP000272474">
    <property type="component" value="Unassembled WGS sequence"/>
</dbReference>
<evidence type="ECO:0000256" key="3">
    <source>
        <dbReference type="PIRSR" id="PIRSR600223-1"/>
    </source>
</evidence>
<dbReference type="EMBL" id="RBAL01000016">
    <property type="protein sequence ID" value="RKN38781.1"/>
    <property type="molecule type" value="Genomic_DNA"/>
</dbReference>
<dbReference type="InterPro" id="IPR036286">
    <property type="entry name" value="LexA/Signal_pep-like_sf"/>
</dbReference>
<keyword evidence="4" id="KW-1133">Transmembrane helix</keyword>
<evidence type="ECO:0000256" key="5">
    <source>
        <dbReference type="SAM" id="MobiDB-lite"/>
    </source>
</evidence>
<comment type="subcellular location">
    <subcellularLocation>
        <location evidence="1">Cell membrane</location>
        <topology evidence="1">Single-pass type II membrane protein</topology>
    </subcellularLocation>
    <subcellularLocation>
        <location evidence="4">Membrane</location>
        <topology evidence="4">Single-pass type II membrane protein</topology>
    </subcellularLocation>
</comment>
<keyword evidence="4" id="KW-0645">Protease</keyword>
<evidence type="ECO:0000313" key="8">
    <source>
        <dbReference type="Proteomes" id="UP000272474"/>
    </source>
</evidence>
<dbReference type="PRINTS" id="PR00727">
    <property type="entry name" value="LEADERPTASE"/>
</dbReference>
<proteinExistence type="inferred from homology"/>
<evidence type="ECO:0000256" key="1">
    <source>
        <dbReference type="ARBA" id="ARBA00004401"/>
    </source>
</evidence>
<dbReference type="NCBIfam" id="TIGR02227">
    <property type="entry name" value="sigpep_I_bact"/>
    <property type="match status" value="1"/>
</dbReference>
<comment type="catalytic activity">
    <reaction evidence="4">
        <text>Cleavage of hydrophobic, N-terminal signal or leader sequences from secreted and periplasmic proteins.</text>
        <dbReference type="EC" id="3.4.21.89"/>
    </reaction>
</comment>
<dbReference type="InterPro" id="IPR019533">
    <property type="entry name" value="Peptidase_S26"/>
</dbReference>
<evidence type="ECO:0000259" key="6">
    <source>
        <dbReference type="Pfam" id="PF10502"/>
    </source>
</evidence>
<gene>
    <name evidence="7" type="primary">lepB</name>
    <name evidence="7" type="ORF">D7294_23420</name>
</gene>
<dbReference type="AlphaFoldDB" id="A0A3A9YRQ4"/>
<accession>A0A3A9YRQ4</accession>
<dbReference type="GO" id="GO:0006465">
    <property type="term" value="P:signal peptide processing"/>
    <property type="evidence" value="ECO:0007669"/>
    <property type="project" value="InterPro"/>
</dbReference>
<organism evidence="7 8">
    <name type="scientific">Streptomyces hoynatensis</name>
    <dbReference type="NCBI Taxonomy" id="1141874"/>
    <lineage>
        <taxon>Bacteria</taxon>
        <taxon>Bacillati</taxon>
        <taxon>Actinomycetota</taxon>
        <taxon>Actinomycetes</taxon>
        <taxon>Kitasatosporales</taxon>
        <taxon>Streptomycetaceae</taxon>
        <taxon>Streptomyces</taxon>
    </lineage>
</organism>
<keyword evidence="4" id="KW-0812">Transmembrane</keyword>
<feature type="domain" description="Peptidase S26" evidence="6">
    <location>
        <begin position="27"/>
        <end position="178"/>
    </location>
</feature>
<feature type="transmembrane region" description="Helical" evidence="4">
    <location>
        <begin position="208"/>
        <end position="228"/>
    </location>
</feature>
<dbReference type="EC" id="3.4.21.89" evidence="4"/>
<dbReference type="InterPro" id="IPR000223">
    <property type="entry name" value="Pept_S26A_signal_pept_1"/>
</dbReference>
<keyword evidence="8" id="KW-1185">Reference proteome</keyword>
<evidence type="ECO:0000313" key="7">
    <source>
        <dbReference type="EMBL" id="RKN38781.1"/>
    </source>
</evidence>
<dbReference type="OrthoDB" id="9815782at2"/>
<dbReference type="GO" id="GO:0004252">
    <property type="term" value="F:serine-type endopeptidase activity"/>
    <property type="evidence" value="ECO:0007669"/>
    <property type="project" value="InterPro"/>
</dbReference>
<comment type="caution">
    <text evidence="4">Lacks conserved residue(s) required for the propagation of feature annotation.</text>
</comment>
<keyword evidence="4" id="KW-0472">Membrane</keyword>
<dbReference type="SUPFAM" id="SSF51306">
    <property type="entry name" value="LexA/Signal peptidase"/>
    <property type="match status" value="1"/>
</dbReference>
<dbReference type="PANTHER" id="PTHR43390:SF1">
    <property type="entry name" value="CHLOROPLAST PROCESSING PEPTIDASE"/>
    <property type="match status" value="1"/>
</dbReference>
<dbReference type="CDD" id="cd06530">
    <property type="entry name" value="S26_SPase_I"/>
    <property type="match status" value="1"/>
</dbReference>
<evidence type="ECO:0000256" key="4">
    <source>
        <dbReference type="RuleBase" id="RU362042"/>
    </source>
</evidence>
<dbReference type="PANTHER" id="PTHR43390">
    <property type="entry name" value="SIGNAL PEPTIDASE I"/>
    <property type="match status" value="1"/>
</dbReference>
<dbReference type="PROSITE" id="PS51257">
    <property type="entry name" value="PROKAR_LIPOPROTEIN"/>
    <property type="match status" value="1"/>
</dbReference>
<dbReference type="Gene3D" id="2.10.109.10">
    <property type="entry name" value="Umud Fragment, subunit A"/>
    <property type="match status" value="1"/>
</dbReference>
<comment type="caution">
    <text evidence="7">The sequence shown here is derived from an EMBL/GenBank/DDBJ whole genome shotgun (WGS) entry which is preliminary data.</text>
</comment>
<dbReference type="GO" id="GO:0009003">
    <property type="term" value="F:signal peptidase activity"/>
    <property type="evidence" value="ECO:0007669"/>
    <property type="project" value="UniProtKB-EC"/>
</dbReference>
<evidence type="ECO:0000256" key="2">
    <source>
        <dbReference type="ARBA" id="ARBA00009370"/>
    </source>
</evidence>
<keyword evidence="4 7" id="KW-0378">Hydrolase</keyword>
<comment type="similarity">
    <text evidence="2 4">Belongs to the peptidase S26 family.</text>
</comment>
<sequence length="253" mass="26095">MSGAARRGGRLGRALSGLAVGLGCVMFLGGFVLAAVLYQPYAVPTDSMSPLIAAGDRVLAERVQGSEVRRGDVVVFEDEAWGDTLIVKRVVGVGGDTVSCCGEDGRLVVNGEPISEPYVAGGFGASLTRFEVTVPEGELFLLGDDRADSIDSRSMLTETSTGSVPREEVSARVEAIVWPPSRARTLPTADAFAGLPGGVSGSGPLVPLLYVTGIGAVLILVGAAYGPVARRLSRSDRHGVPTPPVAHNEGTHG</sequence>
<dbReference type="Pfam" id="PF10502">
    <property type="entry name" value="Peptidase_S26"/>
    <property type="match status" value="1"/>
</dbReference>